<protein>
    <recommendedName>
        <fullName evidence="4">DUF2232 domain-containing protein</fullName>
    </recommendedName>
</protein>
<feature type="transmembrane region" description="Helical" evidence="1">
    <location>
        <begin position="243"/>
        <end position="264"/>
    </location>
</feature>
<dbReference type="EMBL" id="PDOD01000006">
    <property type="protein sequence ID" value="PYZ91777.1"/>
    <property type="molecule type" value="Genomic_DNA"/>
</dbReference>
<feature type="transmembrane region" description="Helical" evidence="1">
    <location>
        <begin position="215"/>
        <end position="231"/>
    </location>
</feature>
<feature type="transmembrane region" description="Helical" evidence="1">
    <location>
        <begin position="57"/>
        <end position="86"/>
    </location>
</feature>
<feature type="transmembrane region" description="Helical" evidence="1">
    <location>
        <begin position="167"/>
        <end position="194"/>
    </location>
</feature>
<evidence type="ECO:0000313" key="2">
    <source>
        <dbReference type="EMBL" id="PYZ91777.1"/>
    </source>
</evidence>
<gene>
    <name evidence="2" type="ORF">CR194_19365</name>
</gene>
<evidence type="ECO:0000256" key="1">
    <source>
        <dbReference type="SAM" id="Phobius"/>
    </source>
</evidence>
<dbReference type="OrthoDB" id="2987886at2"/>
<keyword evidence="3" id="KW-1185">Reference proteome</keyword>
<dbReference type="Pfam" id="PF09991">
    <property type="entry name" value="DUF2232"/>
    <property type="match status" value="1"/>
</dbReference>
<organism evidence="2 3">
    <name type="scientific">Salipaludibacillus keqinensis</name>
    <dbReference type="NCBI Taxonomy" id="2045207"/>
    <lineage>
        <taxon>Bacteria</taxon>
        <taxon>Bacillati</taxon>
        <taxon>Bacillota</taxon>
        <taxon>Bacilli</taxon>
        <taxon>Bacillales</taxon>
        <taxon>Bacillaceae</taxon>
    </lineage>
</organism>
<dbReference type="PANTHER" id="PTHR41324:SF1">
    <property type="entry name" value="DUF2232 DOMAIN-CONTAINING PROTEIN"/>
    <property type="match status" value="1"/>
</dbReference>
<comment type="caution">
    <text evidence="2">The sequence shown here is derived from an EMBL/GenBank/DDBJ whole genome shotgun (WGS) entry which is preliminary data.</text>
</comment>
<keyword evidence="1" id="KW-0472">Membrane</keyword>
<feature type="transmembrane region" description="Helical" evidence="1">
    <location>
        <begin position="271"/>
        <end position="297"/>
    </location>
</feature>
<keyword evidence="1" id="KW-1133">Transmembrane helix</keyword>
<dbReference type="AlphaFoldDB" id="A0A323TD34"/>
<dbReference type="RefSeq" id="WP_110612159.1">
    <property type="nucleotide sequence ID" value="NZ_PDOD01000006.1"/>
</dbReference>
<evidence type="ECO:0000313" key="3">
    <source>
        <dbReference type="Proteomes" id="UP000248214"/>
    </source>
</evidence>
<name>A0A323TD34_9BACI</name>
<accession>A0A323TD34</accession>
<evidence type="ECO:0008006" key="4">
    <source>
        <dbReference type="Google" id="ProtNLM"/>
    </source>
</evidence>
<keyword evidence="1" id="KW-0812">Transmembrane</keyword>
<sequence length="311" mass="34980">MEQSPLIKDGAIHLGIYILLMIMTLWLPVAGLISLFFLAIPFIFFTKKHGLKAGITLATLSFFLLFIIIGPIALPLSFTFAASGVVIGEGYRRNREAFAVLLGGSLSFITAFILIYVGSILILDVNPIEGFQDVMMESTEMTEDLLVVMGDEQGEALEMAHEFIDGLVVIAPTLMIIVGVIFAFIVQIIAGALLRKKHRDVNRFPPLREWSFPKAFIWYYLLTYLFILIGVDEGTALHTVVANLRPILDVVMVIQGLALMFFYFHFKRWSIVIPVILVVISFLFPIFLHILRILGIIDLGFDLRKRMNAQK</sequence>
<dbReference type="InterPro" id="IPR018710">
    <property type="entry name" value="DUF2232"/>
</dbReference>
<dbReference type="PANTHER" id="PTHR41324">
    <property type="entry name" value="MEMBRANE PROTEIN-RELATED"/>
    <property type="match status" value="1"/>
</dbReference>
<proteinExistence type="predicted"/>
<reference evidence="2 3" key="1">
    <citation type="submission" date="2017-10" db="EMBL/GenBank/DDBJ databases">
        <title>Bacillus sp. nov., a halophilic bacterium isolated from a Keqin Lake.</title>
        <authorList>
            <person name="Wang H."/>
        </authorList>
    </citation>
    <scope>NUCLEOTIDE SEQUENCE [LARGE SCALE GENOMIC DNA]</scope>
    <source>
        <strain evidence="2 3">KQ-12</strain>
    </source>
</reference>
<dbReference type="Proteomes" id="UP000248214">
    <property type="component" value="Unassembled WGS sequence"/>
</dbReference>
<feature type="transmembrane region" description="Helical" evidence="1">
    <location>
        <begin position="98"/>
        <end position="123"/>
    </location>
</feature>
<feature type="transmembrane region" description="Helical" evidence="1">
    <location>
        <begin position="12"/>
        <end position="45"/>
    </location>
</feature>